<organism evidence="6 7">
    <name type="scientific">Streptomyces argenteolus</name>
    <dbReference type="NCBI Taxonomy" id="67274"/>
    <lineage>
        <taxon>Bacteria</taxon>
        <taxon>Bacillati</taxon>
        <taxon>Actinomycetota</taxon>
        <taxon>Actinomycetes</taxon>
        <taxon>Kitasatosporales</taxon>
        <taxon>Streptomycetaceae</taxon>
        <taxon>Streptomyces</taxon>
    </lineage>
</organism>
<dbReference type="InterPro" id="IPR016039">
    <property type="entry name" value="Thiolase-like"/>
</dbReference>
<dbReference type="InterPro" id="IPR000794">
    <property type="entry name" value="Beta-ketoacyl_synthase"/>
</dbReference>
<evidence type="ECO:0000256" key="1">
    <source>
        <dbReference type="ARBA" id="ARBA00008467"/>
    </source>
</evidence>
<evidence type="ECO:0000256" key="3">
    <source>
        <dbReference type="ARBA" id="ARBA00023315"/>
    </source>
</evidence>
<dbReference type="InterPro" id="IPR014031">
    <property type="entry name" value="Ketoacyl_synth_C"/>
</dbReference>
<keyword evidence="2 4" id="KW-0808">Transferase</keyword>
<dbReference type="PROSITE" id="PS52004">
    <property type="entry name" value="KS3_2"/>
    <property type="match status" value="1"/>
</dbReference>
<name>A0ABW6XEH1_9ACTN</name>
<dbReference type="Pfam" id="PF00109">
    <property type="entry name" value="ketoacyl-synt"/>
    <property type="match status" value="1"/>
</dbReference>
<keyword evidence="3" id="KW-0012">Acyltransferase</keyword>
<evidence type="ECO:0000256" key="2">
    <source>
        <dbReference type="ARBA" id="ARBA00022679"/>
    </source>
</evidence>
<keyword evidence="7" id="KW-1185">Reference proteome</keyword>
<dbReference type="EMBL" id="JBIBEG010000011">
    <property type="protein sequence ID" value="MFF5900148.1"/>
    <property type="molecule type" value="Genomic_DNA"/>
</dbReference>
<dbReference type="SUPFAM" id="SSF53901">
    <property type="entry name" value="Thiolase-like"/>
    <property type="match status" value="2"/>
</dbReference>
<dbReference type="InterPro" id="IPR020841">
    <property type="entry name" value="PKS_Beta-ketoAc_synthase_dom"/>
</dbReference>
<dbReference type="RefSeq" id="WP_387907892.1">
    <property type="nucleotide sequence ID" value="NZ_JBIBEG010000011.1"/>
</dbReference>
<sequence length="408" mass="41635">MRPSEQFDVAVTGIGLITPAGIGTEQTWETLCEGTPTAGPVDVLADLPVPFASTVPDFAPAALIGPGARRLDRFSQLAVAAARQAVDDAALDREAWVPNRVGVVLGNGFGGLDTWGQQFERLARGARYVSPLTVPMAISNIAAAQITIDLGIGGPSLTVSTACAAGATALGVSVDLLRAGRCDTVIAGAAEAAVLPVTATAFDRLHALSRRADDPSAASRPFDRERDGFVLGEGAGVLILERREQALARGRSPYAVLAGFGASSDAHHPTDPDPGGAGMRRAVEEALRDADLCPQDIAHVNAHASSTPTGDAVEARMITEIFPDGIPVTANKGVLGHLLGAAGAVEAAVTALSISRGIVPPSANFGVADPGSGVNVVHGRALRRPIPAAVSHSFGFGGHNAAIVLVRP</sequence>
<dbReference type="PANTHER" id="PTHR11712:SF347">
    <property type="entry name" value="BETA KETOACYL-ACYL CARRIER PROTEIN SYNTHASE"/>
    <property type="match status" value="1"/>
</dbReference>
<evidence type="ECO:0000313" key="7">
    <source>
        <dbReference type="Proteomes" id="UP001602322"/>
    </source>
</evidence>
<reference evidence="6 7" key="1">
    <citation type="submission" date="2024-10" db="EMBL/GenBank/DDBJ databases">
        <title>The Natural Products Discovery Center: Release of the First 8490 Sequenced Strains for Exploring Actinobacteria Biosynthetic Diversity.</title>
        <authorList>
            <person name="Kalkreuter E."/>
            <person name="Kautsar S.A."/>
            <person name="Yang D."/>
            <person name="Bader C.D."/>
            <person name="Teijaro C.N."/>
            <person name="Fluegel L."/>
            <person name="Davis C.M."/>
            <person name="Simpson J.R."/>
            <person name="Lauterbach L."/>
            <person name="Steele A.D."/>
            <person name="Gui C."/>
            <person name="Meng S."/>
            <person name="Li G."/>
            <person name="Viehrig K."/>
            <person name="Ye F."/>
            <person name="Su P."/>
            <person name="Kiefer A.F."/>
            <person name="Nichols A."/>
            <person name="Cepeda A.J."/>
            <person name="Yan W."/>
            <person name="Fan B."/>
            <person name="Jiang Y."/>
            <person name="Adhikari A."/>
            <person name="Zheng C.-J."/>
            <person name="Schuster L."/>
            <person name="Cowan T.M."/>
            <person name="Smanski M.J."/>
            <person name="Chevrette M.G."/>
            <person name="De Carvalho L.P.S."/>
            <person name="Shen B."/>
        </authorList>
    </citation>
    <scope>NUCLEOTIDE SEQUENCE [LARGE SCALE GENOMIC DNA]</scope>
    <source>
        <strain evidence="6 7">NPDC012540</strain>
    </source>
</reference>
<protein>
    <submittedName>
        <fullName evidence="6">Beta-ketoacyl-[acyl-carrier-protein] synthase family protein</fullName>
    </submittedName>
</protein>
<evidence type="ECO:0000313" key="6">
    <source>
        <dbReference type="EMBL" id="MFF5900148.1"/>
    </source>
</evidence>
<dbReference type="PANTHER" id="PTHR11712">
    <property type="entry name" value="POLYKETIDE SYNTHASE-RELATED"/>
    <property type="match status" value="1"/>
</dbReference>
<evidence type="ECO:0000259" key="5">
    <source>
        <dbReference type="PROSITE" id="PS52004"/>
    </source>
</evidence>
<feature type="domain" description="Ketosynthase family 3 (KS3)" evidence="5">
    <location>
        <begin position="6"/>
        <end position="407"/>
    </location>
</feature>
<accession>A0ABW6XEH1</accession>
<dbReference type="CDD" id="cd00834">
    <property type="entry name" value="KAS_I_II"/>
    <property type="match status" value="1"/>
</dbReference>
<dbReference type="InterPro" id="IPR014030">
    <property type="entry name" value="Ketoacyl_synth_N"/>
</dbReference>
<dbReference type="PROSITE" id="PS00606">
    <property type="entry name" value="KS3_1"/>
    <property type="match status" value="1"/>
</dbReference>
<comment type="caution">
    <text evidence="6">The sequence shown here is derived from an EMBL/GenBank/DDBJ whole genome shotgun (WGS) entry which is preliminary data.</text>
</comment>
<dbReference type="SMART" id="SM00825">
    <property type="entry name" value="PKS_KS"/>
    <property type="match status" value="1"/>
</dbReference>
<proteinExistence type="inferred from homology"/>
<evidence type="ECO:0000256" key="4">
    <source>
        <dbReference type="RuleBase" id="RU003694"/>
    </source>
</evidence>
<dbReference type="Pfam" id="PF02801">
    <property type="entry name" value="Ketoacyl-synt_C"/>
    <property type="match status" value="1"/>
</dbReference>
<dbReference type="InterPro" id="IPR018201">
    <property type="entry name" value="Ketoacyl_synth_AS"/>
</dbReference>
<dbReference type="Gene3D" id="3.40.47.10">
    <property type="match status" value="2"/>
</dbReference>
<dbReference type="Proteomes" id="UP001602322">
    <property type="component" value="Unassembled WGS sequence"/>
</dbReference>
<comment type="similarity">
    <text evidence="1 4">Belongs to the thiolase-like superfamily. Beta-ketoacyl-ACP synthases family.</text>
</comment>
<dbReference type="NCBIfam" id="NF005589">
    <property type="entry name" value="PRK07314.1"/>
    <property type="match status" value="1"/>
</dbReference>
<gene>
    <name evidence="6" type="ORF">ACFY8O_30050</name>
</gene>